<proteinExistence type="predicted"/>
<dbReference type="EMBL" id="JACDUR010000010">
    <property type="protein sequence ID" value="MBA2897183.1"/>
    <property type="molecule type" value="Genomic_DNA"/>
</dbReference>
<feature type="chain" id="PRO_5031478746" description="Sortase" evidence="2">
    <location>
        <begin position="21"/>
        <end position="167"/>
    </location>
</feature>
<evidence type="ECO:0000256" key="1">
    <source>
        <dbReference type="SAM" id="Phobius"/>
    </source>
</evidence>
<keyword evidence="1" id="KW-0472">Membrane</keyword>
<comment type="caution">
    <text evidence="3">The sequence shown here is derived from an EMBL/GenBank/DDBJ whole genome shotgun (WGS) entry which is preliminary data.</text>
</comment>
<organism evidence="3 4">
    <name type="scientific">Nonomuraea soli</name>
    <dbReference type="NCBI Taxonomy" id="1032476"/>
    <lineage>
        <taxon>Bacteria</taxon>
        <taxon>Bacillati</taxon>
        <taxon>Actinomycetota</taxon>
        <taxon>Actinomycetes</taxon>
        <taxon>Streptosporangiales</taxon>
        <taxon>Streptosporangiaceae</taxon>
        <taxon>Nonomuraea</taxon>
    </lineage>
</organism>
<sequence>MGGVVRVALGVMACATFATGASVGDPRVTIYPPNAKAGDKVSIYVHECSTTTTDIYASSMAFEGRHVRLARNGGQGGWMGSVEIDDEADSTAHEVVVRCSNRSIKAYLTVNGRGAYPRVGPNTGGGGLAMSAAESESVRTIWLMAAIGTLVAASGLAIVAARRRRGQ</sequence>
<reference evidence="3 4" key="1">
    <citation type="submission" date="2020-07" db="EMBL/GenBank/DDBJ databases">
        <title>Genomic Encyclopedia of Type Strains, Phase IV (KMG-IV): sequencing the most valuable type-strain genomes for metagenomic binning, comparative biology and taxonomic classification.</title>
        <authorList>
            <person name="Goeker M."/>
        </authorList>
    </citation>
    <scope>NUCLEOTIDE SEQUENCE [LARGE SCALE GENOMIC DNA]</scope>
    <source>
        <strain evidence="3 4">DSM 45533</strain>
    </source>
</reference>
<gene>
    <name evidence="3" type="ORF">HNR30_008579</name>
</gene>
<evidence type="ECO:0008006" key="5">
    <source>
        <dbReference type="Google" id="ProtNLM"/>
    </source>
</evidence>
<feature type="signal peptide" evidence="2">
    <location>
        <begin position="1"/>
        <end position="20"/>
    </location>
</feature>
<evidence type="ECO:0000256" key="2">
    <source>
        <dbReference type="SAM" id="SignalP"/>
    </source>
</evidence>
<keyword evidence="1" id="KW-1133">Transmembrane helix</keyword>
<keyword evidence="1" id="KW-0812">Transmembrane</keyword>
<dbReference type="Proteomes" id="UP000530928">
    <property type="component" value="Unassembled WGS sequence"/>
</dbReference>
<accession>A0A7W0CU03</accession>
<protein>
    <recommendedName>
        <fullName evidence="5">Sortase</fullName>
    </recommendedName>
</protein>
<feature type="transmembrane region" description="Helical" evidence="1">
    <location>
        <begin position="141"/>
        <end position="161"/>
    </location>
</feature>
<evidence type="ECO:0000313" key="3">
    <source>
        <dbReference type="EMBL" id="MBA2897183.1"/>
    </source>
</evidence>
<keyword evidence="4" id="KW-1185">Reference proteome</keyword>
<dbReference type="AlphaFoldDB" id="A0A7W0CU03"/>
<name>A0A7W0CU03_9ACTN</name>
<keyword evidence="2" id="KW-0732">Signal</keyword>
<evidence type="ECO:0000313" key="4">
    <source>
        <dbReference type="Proteomes" id="UP000530928"/>
    </source>
</evidence>